<dbReference type="Proteomes" id="UP001317705">
    <property type="component" value="Chromosome"/>
</dbReference>
<name>A0ABN6VT44_9BACT</name>
<accession>A0ABN6VT44</accession>
<gene>
    <name evidence="1" type="ORF">GURASL_24560</name>
</gene>
<evidence type="ECO:0000313" key="1">
    <source>
        <dbReference type="EMBL" id="BDV43533.1"/>
    </source>
</evidence>
<protein>
    <submittedName>
        <fullName evidence="1">ATPase</fullName>
    </submittedName>
</protein>
<dbReference type="PANTHER" id="PTHR42935">
    <property type="entry name" value="SLR0930 PROTEIN"/>
    <property type="match status" value="1"/>
</dbReference>
<dbReference type="InterPro" id="IPR008533">
    <property type="entry name" value="DUF815"/>
</dbReference>
<dbReference type="CDD" id="cd00009">
    <property type="entry name" value="AAA"/>
    <property type="match status" value="1"/>
</dbReference>
<dbReference type="EMBL" id="AP027151">
    <property type="protein sequence ID" value="BDV43533.1"/>
    <property type="molecule type" value="Genomic_DNA"/>
</dbReference>
<dbReference type="SUPFAM" id="SSF52540">
    <property type="entry name" value="P-loop containing nucleoside triphosphate hydrolases"/>
    <property type="match status" value="1"/>
</dbReference>
<dbReference type="RefSeq" id="WP_281999660.1">
    <property type="nucleotide sequence ID" value="NZ_AP027151.1"/>
</dbReference>
<keyword evidence="2" id="KW-1185">Reference proteome</keyword>
<sequence>MNDRWQTLADRFALLLDRVDLMLDDHLPSPPPPAEFFHGHLAFRWRRAGDGGRFLPIEHPHLPDLSDLVGIDYVRDELVRNTAQFVAGHPANNVLLWGERGTGKSTSVKGVLGRFAARGLRLVEVLRSDLLTLPAIIAALRPIPLRFILFCDDLTFAEGEGGYRELKVLLEGGIEERPANILFYATSNRRHLMPEPMNDNLGGEIHPEEAVSEKLSLADRFGLNLSFYPFDQATYLTIVDRYVEKFALSVAPEELRKEALQWALLKGNRSGRAARQFVDDLAGRIGLAASP</sequence>
<reference evidence="1 2" key="1">
    <citation type="submission" date="2022-12" db="EMBL/GenBank/DDBJ databases">
        <title>Polyphasic characterization of Geotalea uranireducens NIT-SL11 newly isolated from a complex of sewage sludge and microbially reduced graphene oxide.</title>
        <authorList>
            <person name="Xie L."/>
            <person name="Yoshida N."/>
            <person name="Meng L."/>
        </authorList>
    </citation>
    <scope>NUCLEOTIDE SEQUENCE [LARGE SCALE GENOMIC DNA]</scope>
    <source>
        <strain evidence="1 2">NIT-SL11</strain>
    </source>
</reference>
<dbReference type="Gene3D" id="3.40.50.300">
    <property type="entry name" value="P-loop containing nucleotide triphosphate hydrolases"/>
    <property type="match status" value="1"/>
</dbReference>
<dbReference type="Pfam" id="PF05673">
    <property type="entry name" value="DUF815"/>
    <property type="match status" value="1"/>
</dbReference>
<proteinExistence type="predicted"/>
<dbReference type="PANTHER" id="PTHR42935:SF1">
    <property type="entry name" value="SLR0930 PROTEIN"/>
    <property type="match status" value="1"/>
</dbReference>
<dbReference type="InterPro" id="IPR027417">
    <property type="entry name" value="P-loop_NTPase"/>
</dbReference>
<evidence type="ECO:0000313" key="2">
    <source>
        <dbReference type="Proteomes" id="UP001317705"/>
    </source>
</evidence>
<organism evidence="1 2">
    <name type="scientific">Geotalea uraniireducens</name>
    <dbReference type="NCBI Taxonomy" id="351604"/>
    <lineage>
        <taxon>Bacteria</taxon>
        <taxon>Pseudomonadati</taxon>
        <taxon>Thermodesulfobacteriota</taxon>
        <taxon>Desulfuromonadia</taxon>
        <taxon>Geobacterales</taxon>
        <taxon>Geobacteraceae</taxon>
        <taxon>Geotalea</taxon>
    </lineage>
</organism>